<organism evidence="1">
    <name type="scientific">Pyrococcus abyssi</name>
    <dbReference type="NCBI Taxonomy" id="29292"/>
    <lineage>
        <taxon>Archaea</taxon>
        <taxon>Methanobacteriati</taxon>
        <taxon>Methanobacteriota</taxon>
        <taxon>Thermococci</taxon>
        <taxon>Thermococcales</taxon>
        <taxon>Thermococcaceae</taxon>
        <taxon>Pyrococcus</taxon>
    </lineage>
</organism>
<name>A0A5J6XVN1_PYRAY</name>
<reference evidence="1" key="1">
    <citation type="journal article" date="2019" name="Environ. Microbiol.">
        <title>The global distribution and evolutionary history of the pT26-2 archaeal plasmid family.</title>
        <authorList>
            <person name="Badel C."/>
            <person name="Erauso G."/>
            <person name="Gomez A."/>
            <person name="Catchpole R."/>
            <person name="Gonnet M."/>
            <person name="Oberto J."/>
            <person name="Forterre P."/>
            <person name="Da Cunha V."/>
        </authorList>
    </citation>
    <scope>NUCLEOTIDE SEQUENCE</scope>
    <source>
        <strain evidence="1">GE2</strain>
        <plasmid evidence="1">pGE2</plasmid>
    </source>
</reference>
<dbReference type="EMBL" id="MN477947">
    <property type="protein sequence ID" value="QFN51316.1"/>
    <property type="molecule type" value="Genomic_DNA"/>
</dbReference>
<proteinExistence type="predicted"/>
<evidence type="ECO:0000313" key="1">
    <source>
        <dbReference type="EMBL" id="QFN51316.1"/>
    </source>
</evidence>
<dbReference type="AlphaFoldDB" id="A0A5J6XVN1"/>
<geneLocation type="plasmid" evidence="1">
    <name>pGE2</name>
</geneLocation>
<keyword evidence="1" id="KW-0614">Plasmid</keyword>
<dbReference type="RefSeq" id="WP_216082439.1">
    <property type="nucleotide sequence ID" value="NZ_MN477947.1"/>
</dbReference>
<sequence length="56" mass="6672">MPRRGYKSIVVKEDTYELFQKFRGKLFIEKGRRVTEDETLKILLTTAMKEVYVSND</sequence>
<accession>A0A5J6XVN1</accession>
<protein>
    <submittedName>
        <fullName evidence="1">Uncharacterized protein</fullName>
    </submittedName>
</protein>